<dbReference type="SUPFAM" id="SSF54427">
    <property type="entry name" value="NTF2-like"/>
    <property type="match status" value="1"/>
</dbReference>
<feature type="transmembrane region" description="Helical" evidence="5">
    <location>
        <begin position="33"/>
        <end position="55"/>
    </location>
</feature>
<comment type="subcellular location">
    <subcellularLocation>
        <location evidence="1">Membrane</location>
        <topology evidence="1">Single-pass membrane protein</topology>
    </subcellularLocation>
</comment>
<reference evidence="7 8" key="1">
    <citation type="journal article" date="2008" name="BMC Genomics">
        <title>Complete genome of Phenylobacterium zucineum - a novel facultative intracellular bacterium isolated from human erythroleukemia cell line K562.</title>
        <authorList>
            <person name="Luo Y."/>
            <person name="Xu X."/>
            <person name="Ding Z."/>
            <person name="Liu Z."/>
            <person name="Zhang B."/>
            <person name="Yan Z."/>
            <person name="Sun J."/>
            <person name="Hu S."/>
            <person name="Hu X."/>
        </authorList>
    </citation>
    <scope>NUCLEOTIDE SEQUENCE [LARGE SCALE GENOMIC DNA]</scope>
    <source>
        <strain evidence="7 8">HLK1</strain>
    </source>
</reference>
<dbReference type="RefSeq" id="WP_012522904.1">
    <property type="nucleotide sequence ID" value="NC_011144.1"/>
</dbReference>
<feature type="domain" description="Bacterial virulence protein VirB8" evidence="6">
    <location>
        <begin position="16"/>
        <end position="223"/>
    </location>
</feature>
<proteinExistence type="predicted"/>
<dbReference type="CDD" id="cd16424">
    <property type="entry name" value="VirB8"/>
    <property type="match status" value="1"/>
</dbReference>
<keyword evidence="2 5" id="KW-0812">Transmembrane</keyword>
<dbReference type="PIRSF" id="PIRSF003299">
    <property type="entry name" value="VirB8_PtlE"/>
    <property type="match status" value="1"/>
</dbReference>
<evidence type="ECO:0000256" key="4">
    <source>
        <dbReference type="ARBA" id="ARBA00023136"/>
    </source>
</evidence>
<keyword evidence="4 5" id="KW-0472">Membrane</keyword>
<dbReference type="HOGENOM" id="CLU_068461_1_1_5"/>
<dbReference type="KEGG" id="pzu:PHZ_c2353"/>
<dbReference type="Proteomes" id="UP000001868">
    <property type="component" value="Chromosome"/>
</dbReference>
<evidence type="ECO:0000256" key="1">
    <source>
        <dbReference type="ARBA" id="ARBA00004167"/>
    </source>
</evidence>
<dbReference type="eggNOG" id="COG3736">
    <property type="taxonomic scope" value="Bacteria"/>
</dbReference>
<evidence type="ECO:0000256" key="2">
    <source>
        <dbReference type="ARBA" id="ARBA00022692"/>
    </source>
</evidence>
<gene>
    <name evidence="7" type="primary">virB8</name>
    <name evidence="7" type="ordered locus">PHZ_c2353</name>
</gene>
<dbReference type="GO" id="GO:0030255">
    <property type="term" value="P:protein secretion by the type IV secretion system"/>
    <property type="evidence" value="ECO:0007669"/>
    <property type="project" value="InterPro"/>
</dbReference>
<dbReference type="Gene3D" id="3.10.450.230">
    <property type="entry name" value="VirB8 protein"/>
    <property type="match status" value="1"/>
</dbReference>
<keyword evidence="8" id="KW-1185">Reference proteome</keyword>
<evidence type="ECO:0000313" key="8">
    <source>
        <dbReference type="Proteomes" id="UP000001868"/>
    </source>
</evidence>
<dbReference type="Pfam" id="PF04335">
    <property type="entry name" value="VirB8"/>
    <property type="match status" value="1"/>
</dbReference>
<dbReference type="EMBL" id="CP000747">
    <property type="protein sequence ID" value="ACG78763.1"/>
    <property type="molecule type" value="Genomic_DNA"/>
</dbReference>
<dbReference type="InterPro" id="IPR007430">
    <property type="entry name" value="VirB8"/>
</dbReference>
<evidence type="ECO:0000256" key="3">
    <source>
        <dbReference type="ARBA" id="ARBA00022989"/>
    </source>
</evidence>
<keyword evidence="3 5" id="KW-1133">Transmembrane helix</keyword>
<evidence type="ECO:0000256" key="5">
    <source>
        <dbReference type="SAM" id="Phobius"/>
    </source>
</evidence>
<dbReference type="InterPro" id="IPR032710">
    <property type="entry name" value="NTF2-like_dom_sf"/>
</dbReference>
<dbReference type="OrthoDB" id="7366154at2"/>
<organism evidence="7 8">
    <name type="scientific">Phenylobacterium zucineum (strain HLK1)</name>
    <dbReference type="NCBI Taxonomy" id="450851"/>
    <lineage>
        <taxon>Bacteria</taxon>
        <taxon>Pseudomonadati</taxon>
        <taxon>Pseudomonadota</taxon>
        <taxon>Alphaproteobacteria</taxon>
        <taxon>Caulobacterales</taxon>
        <taxon>Caulobacteraceae</taxon>
        <taxon>Phenylobacterium</taxon>
    </lineage>
</organism>
<accession>B4RFV0</accession>
<dbReference type="GO" id="GO:0016020">
    <property type="term" value="C:membrane"/>
    <property type="evidence" value="ECO:0007669"/>
    <property type="project" value="UniProtKB-SubCell"/>
</dbReference>
<dbReference type="STRING" id="450851.PHZ_c2353"/>
<evidence type="ECO:0000259" key="6">
    <source>
        <dbReference type="Pfam" id="PF04335"/>
    </source>
</evidence>
<protein>
    <submittedName>
        <fullName evidence="7">Type IV secretory pathway, component VirB8</fullName>
    </submittedName>
</protein>
<evidence type="ECO:0000313" key="7">
    <source>
        <dbReference type="EMBL" id="ACG78763.1"/>
    </source>
</evidence>
<sequence length="226" mass="24843">MTGVPSPDLKAYFAEARSWDADRLRQANRSRRVAWSVAAGASALATAAVCAVAALSPLKTVEPYVVRVDRSTGAVEVMTGLNEAGDLTYEEAVTKSFLATYVRARESWLPPAAEANFRQVSIMSTPAEQQRWAERFRPSNPLSPQVAWGPNAEAEARVRAITFVAPQVASVRFHRTLRQQGQLTESDWIATVAFGYARAPMSESDRLRNPLGFQVSSYRADPEVIQ</sequence>
<name>B4RFV0_PHEZH</name>
<dbReference type="InterPro" id="IPR026264">
    <property type="entry name" value="VirB8/PtlE"/>
</dbReference>
<dbReference type="AlphaFoldDB" id="B4RFV0"/>